<name>A0A8T1PVU3_CARIL</name>
<organism evidence="1 2">
    <name type="scientific">Carya illinoinensis</name>
    <name type="common">Pecan</name>
    <dbReference type="NCBI Taxonomy" id="32201"/>
    <lineage>
        <taxon>Eukaryota</taxon>
        <taxon>Viridiplantae</taxon>
        <taxon>Streptophyta</taxon>
        <taxon>Embryophyta</taxon>
        <taxon>Tracheophyta</taxon>
        <taxon>Spermatophyta</taxon>
        <taxon>Magnoliopsida</taxon>
        <taxon>eudicotyledons</taxon>
        <taxon>Gunneridae</taxon>
        <taxon>Pentapetalae</taxon>
        <taxon>rosids</taxon>
        <taxon>fabids</taxon>
        <taxon>Fagales</taxon>
        <taxon>Juglandaceae</taxon>
        <taxon>Carya</taxon>
    </lineage>
</organism>
<dbReference type="Proteomes" id="UP000811609">
    <property type="component" value="Chromosome 8"/>
</dbReference>
<dbReference type="AlphaFoldDB" id="A0A8T1PVU3"/>
<evidence type="ECO:0000313" key="1">
    <source>
        <dbReference type="EMBL" id="KAG6644982.1"/>
    </source>
</evidence>
<dbReference type="EMBL" id="CM031816">
    <property type="protein sequence ID" value="KAG6644982.1"/>
    <property type="molecule type" value="Genomic_DNA"/>
</dbReference>
<protein>
    <submittedName>
        <fullName evidence="1">Uncharacterized protein</fullName>
    </submittedName>
</protein>
<gene>
    <name evidence="1" type="ORF">CIPAW_08G090000</name>
</gene>
<comment type="caution">
    <text evidence="1">The sequence shown here is derived from an EMBL/GenBank/DDBJ whole genome shotgun (WGS) entry which is preliminary data.</text>
</comment>
<evidence type="ECO:0000313" key="2">
    <source>
        <dbReference type="Proteomes" id="UP000811609"/>
    </source>
</evidence>
<accession>A0A8T1PVU3</accession>
<proteinExistence type="predicted"/>
<reference evidence="1" key="1">
    <citation type="submission" date="2020-12" db="EMBL/GenBank/DDBJ databases">
        <title>WGS assembly of Carya illinoinensis cv. Pawnee.</title>
        <authorList>
            <person name="Platts A."/>
            <person name="Shu S."/>
            <person name="Wright S."/>
            <person name="Barry K."/>
            <person name="Edger P."/>
            <person name="Pires J.C."/>
            <person name="Schmutz J."/>
        </authorList>
    </citation>
    <scope>NUCLEOTIDE SEQUENCE</scope>
    <source>
        <tissue evidence="1">Leaf</tissue>
    </source>
</reference>
<sequence>MVEYAHGNASTKNCTQLCISWVARDLEQHKRGLQIFIGVAAFEL</sequence>
<keyword evidence="2" id="KW-1185">Reference proteome</keyword>